<keyword evidence="5" id="KW-0378">Hydrolase</keyword>
<evidence type="ECO:0000256" key="7">
    <source>
        <dbReference type="ARBA" id="ARBA00023049"/>
    </source>
</evidence>
<dbReference type="Gene3D" id="3.40.390.10">
    <property type="entry name" value="Collagenase (Catalytic Domain)"/>
    <property type="match status" value="1"/>
</dbReference>
<accession>A0ABW8Z1U7</accession>
<keyword evidence="7" id="KW-0482">Metalloprotease</keyword>
<dbReference type="Proteomes" id="UP001629156">
    <property type="component" value="Unassembled WGS sequence"/>
</dbReference>
<evidence type="ECO:0000256" key="8">
    <source>
        <dbReference type="ARBA" id="ARBA00023157"/>
    </source>
</evidence>
<dbReference type="PANTHER" id="PTHR47466">
    <property type="match status" value="1"/>
</dbReference>
<evidence type="ECO:0000256" key="4">
    <source>
        <dbReference type="ARBA" id="ARBA00022729"/>
    </source>
</evidence>
<evidence type="ECO:0000256" key="2">
    <source>
        <dbReference type="ARBA" id="ARBA00022670"/>
    </source>
</evidence>
<proteinExistence type="inferred from homology"/>
<feature type="signal peptide" evidence="9">
    <location>
        <begin position="1"/>
        <end position="24"/>
    </location>
</feature>
<dbReference type="CDD" id="cd04275">
    <property type="entry name" value="ZnMc_pappalysin_like"/>
    <property type="match status" value="1"/>
</dbReference>
<dbReference type="PANTHER" id="PTHR47466:SF1">
    <property type="entry name" value="METALLOPROTEASE MEP1 (AFU_ORTHOLOGUE AFUA_1G07730)-RELATED"/>
    <property type="match status" value="1"/>
</dbReference>
<feature type="chain" id="PRO_5046049199" evidence="9">
    <location>
        <begin position="25"/>
        <end position="459"/>
    </location>
</feature>
<evidence type="ECO:0000259" key="11">
    <source>
        <dbReference type="Pfam" id="PF18962"/>
    </source>
</evidence>
<comment type="similarity">
    <text evidence="1">Belongs to the peptidase M43B family.</text>
</comment>
<evidence type="ECO:0000256" key="1">
    <source>
        <dbReference type="ARBA" id="ARBA00008721"/>
    </source>
</evidence>
<dbReference type="InterPro" id="IPR024079">
    <property type="entry name" value="MetalloPept_cat_dom_sf"/>
</dbReference>
<feature type="domain" description="Peptidase M43 pregnancy-associated plasma-A" evidence="10">
    <location>
        <begin position="183"/>
        <end position="354"/>
    </location>
</feature>
<comment type="caution">
    <text evidence="12">The sequence shown here is derived from an EMBL/GenBank/DDBJ whole genome shotgun (WGS) entry which is preliminary data.</text>
</comment>
<organism evidence="12 13">
    <name type="scientific">Flavobacterium rhizosphaerae</name>
    <dbReference type="NCBI Taxonomy" id="3163298"/>
    <lineage>
        <taxon>Bacteria</taxon>
        <taxon>Pseudomonadati</taxon>
        <taxon>Bacteroidota</taxon>
        <taxon>Flavobacteriia</taxon>
        <taxon>Flavobacteriales</taxon>
        <taxon>Flavobacteriaceae</taxon>
        <taxon>Flavobacterium</taxon>
    </lineage>
</organism>
<keyword evidence="13" id="KW-1185">Reference proteome</keyword>
<dbReference type="InterPro" id="IPR008754">
    <property type="entry name" value="Peptidase_M43"/>
</dbReference>
<reference evidence="12 13" key="1">
    <citation type="submission" date="2024-06" db="EMBL/GenBank/DDBJ databases">
        <authorList>
            <person name="Kaempfer P."/>
            <person name="Viver T."/>
        </authorList>
    </citation>
    <scope>NUCLEOTIDE SEQUENCE [LARGE SCALE GENOMIC DNA]</scope>
    <source>
        <strain evidence="12 13">ST-119</strain>
    </source>
</reference>
<sequence length="459" mass="50953">MKRIIFKSITLAVLLLLGAANTYAQQARVFGRVADVNPENGIIRCATNQYEEYLQEKYPKRETREEFEVWLQDKIQKRRGQKLNGQSDDGVYVIPVVVHVIHDGDPVGVNENISDAQVMAQIEVLNQDYRRAFGTPGYNNNVVGADIGIEFCLAQVDPYGDPTNGIDRVNLEEAIWPNEEIIDSQVKPDTQWNPNQYFNIWVVNFGNNSQLLGYAQFPNSSNLNDLPNYMGPASTDGVVIGYKYFGSSSLAGGNYAAPFDKGRTATHEIGHCFGLYHTWGNSNTSNCNVNAADSFKDYCPDTPVSAEANYGCSPNDSCPLSLGSDMIQNYMDYTNDACMNIFTQDQKERILTVLQYAQRRASLLNSNVCQPVAGREDFELLNGINVYPNPAQDLLNISVSNGELPDSYVIYNSLGQVMANVKVETTSNLGVNTASYSNGLYFIKISKGSQTKTIKFIKN</sequence>
<dbReference type="Pfam" id="PF18962">
    <property type="entry name" value="Por_Secre_tail"/>
    <property type="match status" value="1"/>
</dbReference>
<evidence type="ECO:0000259" key="10">
    <source>
        <dbReference type="Pfam" id="PF05572"/>
    </source>
</evidence>
<keyword evidence="8" id="KW-1015">Disulfide bond</keyword>
<evidence type="ECO:0000313" key="13">
    <source>
        <dbReference type="Proteomes" id="UP001629156"/>
    </source>
</evidence>
<evidence type="ECO:0000256" key="9">
    <source>
        <dbReference type="SAM" id="SignalP"/>
    </source>
</evidence>
<dbReference type="NCBIfam" id="TIGR04183">
    <property type="entry name" value="Por_Secre_tail"/>
    <property type="match status" value="1"/>
</dbReference>
<keyword evidence="2" id="KW-0645">Protease</keyword>
<keyword evidence="3" id="KW-0479">Metal-binding</keyword>
<keyword evidence="6" id="KW-0862">Zinc</keyword>
<dbReference type="EMBL" id="JBELPZ010000017">
    <property type="protein sequence ID" value="MFL9845475.1"/>
    <property type="molecule type" value="Genomic_DNA"/>
</dbReference>
<feature type="domain" description="Secretion system C-terminal sorting" evidence="11">
    <location>
        <begin position="386"/>
        <end position="457"/>
    </location>
</feature>
<keyword evidence="4 9" id="KW-0732">Signal</keyword>
<evidence type="ECO:0000256" key="5">
    <source>
        <dbReference type="ARBA" id="ARBA00022801"/>
    </source>
</evidence>
<protein>
    <submittedName>
        <fullName evidence="12">T9SS type A sorting domain-containing protein</fullName>
    </submittedName>
</protein>
<dbReference type="Pfam" id="PF05572">
    <property type="entry name" value="Peptidase_M43"/>
    <property type="match status" value="1"/>
</dbReference>
<evidence type="ECO:0000313" key="12">
    <source>
        <dbReference type="EMBL" id="MFL9845475.1"/>
    </source>
</evidence>
<name>A0ABW8Z1U7_9FLAO</name>
<dbReference type="RefSeq" id="WP_408085757.1">
    <property type="nucleotide sequence ID" value="NZ_JBELPZ010000017.1"/>
</dbReference>
<dbReference type="SUPFAM" id="SSF55486">
    <property type="entry name" value="Metalloproteases ('zincins'), catalytic domain"/>
    <property type="match status" value="1"/>
</dbReference>
<evidence type="ECO:0000256" key="6">
    <source>
        <dbReference type="ARBA" id="ARBA00022833"/>
    </source>
</evidence>
<evidence type="ECO:0000256" key="3">
    <source>
        <dbReference type="ARBA" id="ARBA00022723"/>
    </source>
</evidence>
<gene>
    <name evidence="12" type="ORF">ABS766_13690</name>
</gene>
<dbReference type="InterPro" id="IPR026444">
    <property type="entry name" value="Secre_tail"/>
</dbReference>